<dbReference type="Gene3D" id="3.60.110.10">
    <property type="entry name" value="Carbon-nitrogen hydrolase"/>
    <property type="match status" value="1"/>
</dbReference>
<dbReference type="AlphaFoldDB" id="A0AAW5J7P7"/>
<sequence length="295" mass="32832">MSNSLKVSISAYTIKPCSSLDDFLQDIEKKVKEAQLAGSAVLVLPEFVGMGLLWSHDEAATVDNSTVAAFYRAVFNPLYDGYKVGMSALAQRHNVTIVGATYWHEVDDKAFNTSFVFRPDGAVLEQDKIHLTRGEKAINTCGGSVLNVFEIEGIKCGMYVCYDVQYPELSRHLADQGVEVIFVPTLTETRGAWREWHSGHARALENQMYVCVSPLLGALDIPNDYRTVCKGQAFVACPIDNRFKIDDGTYASAEINTEALVHTVLDLDLLRLSRAKGEVKQLTDRRPDVYEKLSR</sequence>
<dbReference type="InterPro" id="IPR050345">
    <property type="entry name" value="Aliph_Amidase/BUP"/>
</dbReference>
<comment type="caution">
    <text evidence="3">The sequence shown here is derived from an EMBL/GenBank/DDBJ whole genome shotgun (WGS) entry which is preliminary data.</text>
</comment>
<evidence type="ECO:0000256" key="1">
    <source>
        <dbReference type="ARBA" id="ARBA00022801"/>
    </source>
</evidence>
<feature type="domain" description="CN hydrolase" evidence="2">
    <location>
        <begin position="5"/>
        <end position="269"/>
    </location>
</feature>
<dbReference type="PANTHER" id="PTHR43674">
    <property type="entry name" value="NITRILASE C965.09-RELATED"/>
    <property type="match status" value="1"/>
</dbReference>
<organism evidence="3 4">
    <name type="scientific">Pseudomonas savastanoi</name>
    <name type="common">Pseudomonas syringae pv. savastanoi</name>
    <dbReference type="NCBI Taxonomy" id="29438"/>
    <lineage>
        <taxon>Bacteria</taxon>
        <taxon>Pseudomonadati</taxon>
        <taxon>Pseudomonadota</taxon>
        <taxon>Gammaproteobacteria</taxon>
        <taxon>Pseudomonadales</taxon>
        <taxon>Pseudomonadaceae</taxon>
        <taxon>Pseudomonas</taxon>
    </lineage>
</organism>
<evidence type="ECO:0000313" key="4">
    <source>
        <dbReference type="Proteomes" id="UP001206018"/>
    </source>
</evidence>
<dbReference type="Pfam" id="PF00795">
    <property type="entry name" value="CN_hydrolase"/>
    <property type="match status" value="1"/>
</dbReference>
<dbReference type="EMBL" id="JANAKN010000078">
    <property type="protein sequence ID" value="MCQ3023533.1"/>
    <property type="molecule type" value="Genomic_DNA"/>
</dbReference>
<dbReference type="InterPro" id="IPR003010">
    <property type="entry name" value="C-N_Hydrolase"/>
</dbReference>
<name>A0AAW5J7P7_PSESS</name>
<keyword evidence="1" id="KW-0378">Hydrolase</keyword>
<proteinExistence type="predicted"/>
<dbReference type="SUPFAM" id="SSF56317">
    <property type="entry name" value="Carbon-nitrogen hydrolase"/>
    <property type="match status" value="1"/>
</dbReference>
<evidence type="ECO:0000313" key="3">
    <source>
        <dbReference type="EMBL" id="MCQ3023533.1"/>
    </source>
</evidence>
<evidence type="ECO:0000259" key="2">
    <source>
        <dbReference type="PROSITE" id="PS50263"/>
    </source>
</evidence>
<gene>
    <name evidence="3" type="ORF">NLO85_23920</name>
</gene>
<dbReference type="Proteomes" id="UP001206018">
    <property type="component" value="Unassembled WGS sequence"/>
</dbReference>
<protein>
    <recommendedName>
        <fullName evidence="2">CN hydrolase domain-containing protein</fullName>
    </recommendedName>
</protein>
<dbReference type="InterPro" id="IPR036526">
    <property type="entry name" value="C-N_Hydrolase_sf"/>
</dbReference>
<reference evidence="3" key="1">
    <citation type="submission" date="2022-07" db="EMBL/GenBank/DDBJ databases">
        <title>The diversity of lipopeptides in the P. syringae complex parallels phylogeny and sheds light on structural diversification during evolutionary history.</title>
        <authorList>
            <person name="Bricout A."/>
            <person name="Morris C.E."/>
            <person name="Chandeysson C."/>
            <person name="Duban M."/>
            <person name="Boistel C."/>
            <person name="Chataigne G."/>
            <person name="Lecouturier D."/>
            <person name="Jacques P."/>
            <person name="Leclere V."/>
            <person name="Rochex A."/>
        </authorList>
    </citation>
    <scope>NUCLEOTIDE SEQUENCE</scope>
    <source>
        <strain evidence="3">LYR0002</strain>
    </source>
</reference>
<dbReference type="RefSeq" id="WP_255884866.1">
    <property type="nucleotide sequence ID" value="NZ_JANAKN010000078.1"/>
</dbReference>
<accession>A0AAW5J7P7</accession>
<dbReference type="PROSITE" id="PS50263">
    <property type="entry name" value="CN_HYDROLASE"/>
    <property type="match status" value="1"/>
</dbReference>
<dbReference type="GO" id="GO:0016811">
    <property type="term" value="F:hydrolase activity, acting on carbon-nitrogen (but not peptide) bonds, in linear amides"/>
    <property type="evidence" value="ECO:0007669"/>
    <property type="project" value="UniProtKB-ARBA"/>
</dbReference>
<dbReference type="PANTHER" id="PTHR43674:SF2">
    <property type="entry name" value="BETA-UREIDOPROPIONASE"/>
    <property type="match status" value="1"/>
</dbReference>